<evidence type="ECO:0000313" key="2">
    <source>
        <dbReference type="EMBL" id="CDH45481.1"/>
    </source>
</evidence>
<dbReference type="AlphaFoldDB" id="A0A7U7GBR2"/>
<protein>
    <recommendedName>
        <fullName evidence="4">Secreted protein</fullName>
    </recommendedName>
</protein>
<evidence type="ECO:0008006" key="4">
    <source>
        <dbReference type="Google" id="ProtNLM"/>
    </source>
</evidence>
<accession>A0A7U7GBR2</accession>
<keyword evidence="3" id="KW-1185">Reference proteome</keyword>
<reference evidence="2 3" key="1">
    <citation type="journal article" date="2014" name="ISME J.">
        <title>Candidatus Competibacter-lineage genomes retrieved from metagenomes reveal functional metabolic diversity.</title>
        <authorList>
            <person name="McIlroy S.J."/>
            <person name="Albertsen M."/>
            <person name="Andresen E.K."/>
            <person name="Saunders A.M."/>
            <person name="Kristiansen R."/>
            <person name="Stokholm-Bjerregaard M."/>
            <person name="Nielsen K.L."/>
            <person name="Nielsen P.H."/>
        </authorList>
    </citation>
    <scope>NUCLEOTIDE SEQUENCE [LARGE SCALE GENOMIC DNA]</scope>
    <source>
        <strain evidence="2 3">Run_B_J11</strain>
    </source>
</reference>
<name>A0A7U7GBR2_9GAMM</name>
<feature type="chain" id="PRO_5030505585" description="Secreted protein" evidence="1">
    <location>
        <begin position="20"/>
        <end position="67"/>
    </location>
</feature>
<keyword evidence="1" id="KW-0732">Signal</keyword>
<dbReference type="EMBL" id="CBTK010000162">
    <property type="protein sequence ID" value="CDH45481.1"/>
    <property type="molecule type" value="Genomic_DNA"/>
</dbReference>
<proteinExistence type="predicted"/>
<evidence type="ECO:0000313" key="3">
    <source>
        <dbReference type="Proteomes" id="UP000019184"/>
    </source>
</evidence>
<gene>
    <name evidence="2" type="ORF">BN874_2440012</name>
</gene>
<sequence length="67" mass="7143">MRALTALAQLAIRSFACCSASVMHLSSLNNGLVIKGLLALCYGVAECGRCKFDATSQVWCSDLMISE</sequence>
<evidence type="ECO:0000256" key="1">
    <source>
        <dbReference type="SAM" id="SignalP"/>
    </source>
</evidence>
<comment type="caution">
    <text evidence="2">The sequence shown here is derived from an EMBL/GenBank/DDBJ whole genome shotgun (WGS) entry which is preliminary data.</text>
</comment>
<dbReference type="Proteomes" id="UP000019184">
    <property type="component" value="Unassembled WGS sequence"/>
</dbReference>
<organism evidence="2 3">
    <name type="scientific">Candidatus Contendobacter odensis Run_B_J11</name>
    <dbReference type="NCBI Taxonomy" id="1400861"/>
    <lineage>
        <taxon>Bacteria</taxon>
        <taxon>Pseudomonadati</taxon>
        <taxon>Pseudomonadota</taxon>
        <taxon>Gammaproteobacteria</taxon>
        <taxon>Candidatus Competibacteraceae</taxon>
        <taxon>Candidatus Contendibacter</taxon>
    </lineage>
</organism>
<feature type="signal peptide" evidence="1">
    <location>
        <begin position="1"/>
        <end position="19"/>
    </location>
</feature>